<gene>
    <name evidence="2" type="ORF">H8B19_09480</name>
</gene>
<dbReference type="InterPro" id="IPR012902">
    <property type="entry name" value="N_methyl_site"/>
</dbReference>
<dbReference type="RefSeq" id="WP_186506583.1">
    <property type="nucleotide sequence ID" value="NZ_JACNEP010000006.1"/>
</dbReference>
<dbReference type="AlphaFoldDB" id="A0A8J6IST9"/>
<proteinExistence type="predicted"/>
<dbReference type="Proteomes" id="UP000601768">
    <property type="component" value="Unassembled WGS sequence"/>
</dbReference>
<evidence type="ECO:0000313" key="3">
    <source>
        <dbReference type="Proteomes" id="UP000601768"/>
    </source>
</evidence>
<organism evidence="2 3">
    <name type="scientific">Neptunicella marina</name>
    <dbReference type="NCBI Taxonomy" id="2125989"/>
    <lineage>
        <taxon>Bacteria</taxon>
        <taxon>Pseudomonadati</taxon>
        <taxon>Pseudomonadota</taxon>
        <taxon>Gammaproteobacteria</taxon>
        <taxon>Alteromonadales</taxon>
        <taxon>Alteromonadaceae</taxon>
        <taxon>Neptunicella</taxon>
    </lineage>
</organism>
<dbReference type="Gene3D" id="3.30.700.10">
    <property type="entry name" value="Glycoprotein, Type 4 Pilin"/>
    <property type="match status" value="1"/>
</dbReference>
<keyword evidence="3" id="KW-1185">Reference proteome</keyword>
<keyword evidence="1" id="KW-0472">Membrane</keyword>
<dbReference type="EMBL" id="JACNEP010000006">
    <property type="protein sequence ID" value="MBC3766111.1"/>
    <property type="molecule type" value="Genomic_DNA"/>
</dbReference>
<comment type="caution">
    <text evidence="2">The sequence shown here is derived from an EMBL/GenBank/DDBJ whole genome shotgun (WGS) entry which is preliminary data.</text>
</comment>
<keyword evidence="1" id="KW-1133">Transmembrane helix</keyword>
<name>A0A8J6IST9_9ALTE</name>
<evidence type="ECO:0000256" key="1">
    <source>
        <dbReference type="SAM" id="Phobius"/>
    </source>
</evidence>
<sequence length="171" mass="17652">MQQRGFTLIELIIVIVILGILAVTAAPKFIDVQSDAQGATLKSVKAALTTGAQLVYAKSALVGEQKTAYAGDATSQVSVNGVDVYTDFGYPASAGIDSDNAKLAAFVDLDLTNDWYLSTPSSSNSTSAGTFVLTPGTTKPTNTSTNTCKVTYTDAANENTPPTVVATITGC</sequence>
<feature type="transmembrane region" description="Helical" evidence="1">
    <location>
        <begin position="7"/>
        <end position="26"/>
    </location>
</feature>
<evidence type="ECO:0000313" key="2">
    <source>
        <dbReference type="EMBL" id="MBC3766111.1"/>
    </source>
</evidence>
<protein>
    <submittedName>
        <fullName evidence="2">Prepilin-type N-terminal cleavage/methylation domain-containing protein</fullName>
    </submittedName>
</protein>
<accession>A0A8J6IST9</accession>
<dbReference type="NCBIfam" id="TIGR02532">
    <property type="entry name" value="IV_pilin_GFxxxE"/>
    <property type="match status" value="1"/>
</dbReference>
<dbReference type="InterPro" id="IPR045584">
    <property type="entry name" value="Pilin-like"/>
</dbReference>
<reference evidence="2" key="2">
    <citation type="submission" date="2020-08" db="EMBL/GenBank/DDBJ databases">
        <authorList>
            <person name="Lai Q."/>
        </authorList>
    </citation>
    <scope>NUCLEOTIDE SEQUENCE</scope>
    <source>
        <strain evidence="2">S27-2</strain>
    </source>
</reference>
<reference evidence="2" key="1">
    <citation type="journal article" date="2018" name="Int. J. Syst. Evol. Microbiol.">
        <title>Neptunicella marina gen. nov., sp. nov., isolated from surface seawater.</title>
        <authorList>
            <person name="Liu X."/>
            <person name="Lai Q."/>
            <person name="Du Y."/>
            <person name="Zhang X."/>
            <person name="Liu Z."/>
            <person name="Sun F."/>
            <person name="Shao Z."/>
        </authorList>
    </citation>
    <scope>NUCLEOTIDE SEQUENCE</scope>
    <source>
        <strain evidence="2">S27-2</strain>
    </source>
</reference>
<keyword evidence="1" id="KW-0812">Transmembrane</keyword>
<dbReference type="PROSITE" id="PS00409">
    <property type="entry name" value="PROKAR_NTER_METHYL"/>
    <property type="match status" value="1"/>
</dbReference>
<dbReference type="Pfam" id="PF07963">
    <property type="entry name" value="N_methyl"/>
    <property type="match status" value="1"/>
</dbReference>
<dbReference type="SUPFAM" id="SSF54523">
    <property type="entry name" value="Pili subunits"/>
    <property type="match status" value="1"/>
</dbReference>